<keyword evidence="3" id="KW-1185">Reference proteome</keyword>
<dbReference type="EMBL" id="PHUF01000005">
    <property type="protein sequence ID" value="PKB14185.1"/>
    <property type="molecule type" value="Genomic_DNA"/>
</dbReference>
<keyword evidence="1" id="KW-0472">Membrane</keyword>
<organism evidence="2 3">
    <name type="scientific">Novosphingobium kunmingense</name>
    <dbReference type="NCBI Taxonomy" id="1211806"/>
    <lineage>
        <taxon>Bacteria</taxon>
        <taxon>Pseudomonadati</taxon>
        <taxon>Pseudomonadota</taxon>
        <taxon>Alphaproteobacteria</taxon>
        <taxon>Sphingomonadales</taxon>
        <taxon>Sphingomonadaceae</taxon>
        <taxon>Novosphingobium</taxon>
    </lineage>
</organism>
<comment type="caution">
    <text evidence="2">The sequence shown here is derived from an EMBL/GenBank/DDBJ whole genome shotgun (WGS) entry which is preliminary data.</text>
</comment>
<name>A0A2N0H5G3_9SPHN</name>
<protein>
    <submittedName>
        <fullName evidence="2">Uncharacterized protein</fullName>
    </submittedName>
</protein>
<keyword evidence="1" id="KW-0812">Transmembrane</keyword>
<proteinExistence type="predicted"/>
<dbReference type="RefSeq" id="WP_100868009.1">
    <property type="nucleotide sequence ID" value="NZ_PHUF01000005.1"/>
</dbReference>
<evidence type="ECO:0000256" key="1">
    <source>
        <dbReference type="SAM" id="Phobius"/>
    </source>
</evidence>
<feature type="transmembrane region" description="Helical" evidence="1">
    <location>
        <begin position="23"/>
        <end position="43"/>
    </location>
</feature>
<evidence type="ECO:0000313" key="2">
    <source>
        <dbReference type="EMBL" id="PKB14185.1"/>
    </source>
</evidence>
<dbReference type="AlphaFoldDB" id="A0A2N0H5G3"/>
<dbReference type="Proteomes" id="UP000232587">
    <property type="component" value="Unassembled WGS sequence"/>
</dbReference>
<keyword evidence="1" id="KW-1133">Transmembrane helix</keyword>
<evidence type="ECO:0000313" key="3">
    <source>
        <dbReference type="Proteomes" id="UP000232587"/>
    </source>
</evidence>
<gene>
    <name evidence="2" type="ORF">B0I00_2817</name>
</gene>
<accession>A0A2N0H5G3</accession>
<sequence length="59" mass="6044">MTQALTLVAHQAIRLSPDAARRVMVYTCALAMIGASYLAPAAAASTVCLADKAFAASFA</sequence>
<reference evidence="2 3" key="1">
    <citation type="submission" date="2017-11" db="EMBL/GenBank/DDBJ databases">
        <title>Genomic Encyclopedia of Type Strains, Phase III (KMG-III): the genomes of soil and plant-associated and newly described type strains.</title>
        <authorList>
            <person name="Whitman W."/>
        </authorList>
    </citation>
    <scope>NUCLEOTIDE SEQUENCE [LARGE SCALE GENOMIC DNA]</scope>
    <source>
        <strain evidence="2 3">CGMCC 1.12274</strain>
    </source>
</reference>